<feature type="domain" description="DNA-directed RNA polymerase subunit 2 hybrid-binding" evidence="15">
    <location>
        <begin position="675"/>
        <end position="1029"/>
    </location>
</feature>
<gene>
    <name evidence="21" type="ORF">L9F63_018336</name>
</gene>
<dbReference type="EMBL" id="JASPKZ010005694">
    <property type="protein sequence ID" value="KAJ9588284.1"/>
    <property type="molecule type" value="Genomic_DNA"/>
</dbReference>
<evidence type="ECO:0000256" key="7">
    <source>
        <dbReference type="ARBA" id="ARBA00022723"/>
    </source>
</evidence>
<evidence type="ECO:0000259" key="19">
    <source>
        <dbReference type="Pfam" id="PF04565"/>
    </source>
</evidence>
<evidence type="ECO:0000256" key="5">
    <source>
        <dbReference type="ARBA" id="ARBA00022679"/>
    </source>
</evidence>
<dbReference type="GO" id="GO:0005730">
    <property type="term" value="C:nucleolus"/>
    <property type="evidence" value="ECO:0007669"/>
    <property type="project" value="UniProtKB-SubCell"/>
</dbReference>
<dbReference type="Gene3D" id="3.90.1100.10">
    <property type="match status" value="2"/>
</dbReference>
<dbReference type="Pfam" id="PF06883">
    <property type="entry name" value="RNA_pol_Rpa2_4"/>
    <property type="match status" value="1"/>
</dbReference>
<dbReference type="InterPro" id="IPR007121">
    <property type="entry name" value="RNA_pol_bsu_CS"/>
</dbReference>
<dbReference type="PANTHER" id="PTHR20856">
    <property type="entry name" value="DNA-DIRECTED RNA POLYMERASE I SUBUNIT 2"/>
    <property type="match status" value="1"/>
</dbReference>
<evidence type="ECO:0000313" key="21">
    <source>
        <dbReference type="EMBL" id="KAJ9588284.1"/>
    </source>
</evidence>
<dbReference type="EC" id="2.7.7.6" evidence="14"/>
<comment type="subunit">
    <text evidence="3">Component of the RNA polymerase I (Pol I) complex consisting of at least 13 subunits.</text>
</comment>
<feature type="domain" description="RNA polymerase Rpb2" evidence="19">
    <location>
        <begin position="460"/>
        <end position="524"/>
    </location>
</feature>
<dbReference type="FunFam" id="3.90.1100.10:FF:000016">
    <property type="entry name" value="DNA-directed RNA polymerase subunit beta"/>
    <property type="match status" value="1"/>
</dbReference>
<dbReference type="InterPro" id="IPR007644">
    <property type="entry name" value="RNA_pol_bsu_protrusion"/>
</dbReference>
<feature type="domain" description="RNA polymerase Rpb2" evidence="17">
    <location>
        <begin position="188"/>
        <end position="377"/>
    </location>
</feature>
<evidence type="ECO:0000313" key="22">
    <source>
        <dbReference type="Proteomes" id="UP001233999"/>
    </source>
</evidence>
<dbReference type="InterPro" id="IPR007645">
    <property type="entry name" value="RNA_pol_Rpb2_3"/>
</dbReference>
<dbReference type="InterPro" id="IPR015712">
    <property type="entry name" value="DNA-dir_RNA_pol_su2"/>
</dbReference>
<dbReference type="Gene3D" id="2.40.50.150">
    <property type="match status" value="1"/>
</dbReference>
<evidence type="ECO:0000256" key="3">
    <source>
        <dbReference type="ARBA" id="ARBA00011251"/>
    </source>
</evidence>
<evidence type="ECO:0000259" key="16">
    <source>
        <dbReference type="Pfam" id="PF04560"/>
    </source>
</evidence>
<keyword evidence="8" id="KW-0863">Zinc-finger</keyword>
<dbReference type="GO" id="GO:0003677">
    <property type="term" value="F:DNA binding"/>
    <property type="evidence" value="ECO:0007669"/>
    <property type="project" value="InterPro"/>
</dbReference>
<evidence type="ECO:0000259" key="20">
    <source>
        <dbReference type="Pfam" id="PF06883"/>
    </source>
</evidence>
<dbReference type="GO" id="GO:0003899">
    <property type="term" value="F:DNA-directed RNA polymerase activity"/>
    <property type="evidence" value="ECO:0007669"/>
    <property type="project" value="UniProtKB-EC"/>
</dbReference>
<evidence type="ECO:0000256" key="1">
    <source>
        <dbReference type="ARBA" id="ARBA00004604"/>
    </source>
</evidence>
<evidence type="ECO:0000256" key="11">
    <source>
        <dbReference type="ARBA" id="ARBA00023242"/>
    </source>
</evidence>
<dbReference type="Pfam" id="PF04560">
    <property type="entry name" value="RNA_pol_Rpb2_7"/>
    <property type="match status" value="1"/>
</dbReference>
<dbReference type="FunFam" id="3.90.1100.10:FF:000008">
    <property type="entry name" value="DNA-directed RNA polymerase subunit beta"/>
    <property type="match status" value="1"/>
</dbReference>
<comment type="subcellular location">
    <subcellularLocation>
        <location evidence="1">Nucleus</location>
        <location evidence="1">Nucleolus</location>
    </subcellularLocation>
</comment>
<evidence type="ECO:0000256" key="8">
    <source>
        <dbReference type="ARBA" id="ARBA00022771"/>
    </source>
</evidence>
<dbReference type="PROSITE" id="PS01166">
    <property type="entry name" value="RNA_POL_BETA"/>
    <property type="match status" value="1"/>
</dbReference>
<dbReference type="InterPro" id="IPR007642">
    <property type="entry name" value="RNA_pol_Rpb2_2"/>
</dbReference>
<reference evidence="21" key="2">
    <citation type="submission" date="2023-05" db="EMBL/GenBank/DDBJ databases">
        <authorList>
            <person name="Fouks B."/>
        </authorList>
    </citation>
    <scope>NUCLEOTIDE SEQUENCE</scope>
    <source>
        <strain evidence="21">Stay&amp;Tobe</strain>
        <tissue evidence="21">Testes</tissue>
    </source>
</reference>
<dbReference type="AlphaFoldDB" id="A0AAD8EFU4"/>
<dbReference type="Pfam" id="PF04563">
    <property type="entry name" value="RNA_pol_Rpb2_1"/>
    <property type="match status" value="1"/>
</dbReference>
<dbReference type="InterPro" id="IPR007120">
    <property type="entry name" value="DNA-dir_RNAP_su2_dom"/>
</dbReference>
<comment type="catalytic activity">
    <reaction evidence="12">
        <text>RNA(n) + a ribonucleoside 5'-triphosphate = RNA(n+1) + diphosphate</text>
        <dbReference type="Rhea" id="RHEA:21248"/>
        <dbReference type="Rhea" id="RHEA-COMP:14527"/>
        <dbReference type="Rhea" id="RHEA-COMP:17342"/>
        <dbReference type="ChEBI" id="CHEBI:33019"/>
        <dbReference type="ChEBI" id="CHEBI:61557"/>
        <dbReference type="ChEBI" id="CHEBI:140395"/>
        <dbReference type="EC" id="2.7.7.6"/>
    </reaction>
    <physiologicalReaction direction="left-to-right" evidence="12">
        <dbReference type="Rhea" id="RHEA:21249"/>
    </physiologicalReaction>
</comment>
<accession>A0AAD8EFU4</accession>
<dbReference type="GO" id="GO:0032549">
    <property type="term" value="F:ribonucleoside binding"/>
    <property type="evidence" value="ECO:0007669"/>
    <property type="project" value="InterPro"/>
</dbReference>
<keyword evidence="22" id="KW-1185">Reference proteome</keyword>
<keyword evidence="9" id="KW-0862">Zinc</keyword>
<dbReference type="InterPro" id="IPR037033">
    <property type="entry name" value="DNA-dir_RNAP_su2_hyb_sf"/>
</dbReference>
<evidence type="ECO:0000256" key="14">
    <source>
        <dbReference type="RuleBase" id="RU363031"/>
    </source>
</evidence>
<comment type="similarity">
    <text evidence="2 13">Belongs to the RNA polymerase beta chain family.</text>
</comment>
<keyword evidence="11" id="KW-0539">Nucleus</keyword>
<reference evidence="21" key="1">
    <citation type="journal article" date="2023" name="IScience">
        <title>Live-bearing cockroach genome reveals convergent evolutionary mechanisms linked to viviparity in insects and beyond.</title>
        <authorList>
            <person name="Fouks B."/>
            <person name="Harrison M.C."/>
            <person name="Mikhailova A.A."/>
            <person name="Marchal E."/>
            <person name="English S."/>
            <person name="Carruthers M."/>
            <person name="Jennings E.C."/>
            <person name="Chiamaka E.L."/>
            <person name="Frigard R.A."/>
            <person name="Pippel M."/>
            <person name="Attardo G.M."/>
            <person name="Benoit J.B."/>
            <person name="Bornberg-Bauer E."/>
            <person name="Tobe S.S."/>
        </authorList>
    </citation>
    <scope>NUCLEOTIDE SEQUENCE</scope>
    <source>
        <strain evidence="21">Stay&amp;Tobe</strain>
    </source>
</reference>
<keyword evidence="7" id="KW-0479">Metal-binding</keyword>
<keyword evidence="5 14" id="KW-0808">Transferase</keyword>
<feature type="domain" description="RNA polymerase beta subunit protrusion" evidence="18">
    <location>
        <begin position="36"/>
        <end position="408"/>
    </location>
</feature>
<dbReference type="Gene3D" id="3.90.1800.10">
    <property type="entry name" value="RNA polymerase alpha subunit dimerisation domain"/>
    <property type="match status" value="1"/>
</dbReference>
<keyword evidence="6 14" id="KW-0548">Nucleotidyltransferase</keyword>
<evidence type="ECO:0000256" key="9">
    <source>
        <dbReference type="ARBA" id="ARBA00022833"/>
    </source>
</evidence>
<protein>
    <recommendedName>
        <fullName evidence="14">DNA-directed RNA polymerase subunit beta</fullName>
        <ecNumber evidence="14">2.7.7.6</ecNumber>
    </recommendedName>
</protein>
<dbReference type="InterPro" id="IPR009674">
    <property type="entry name" value="Rpa2_dom_4"/>
</dbReference>
<dbReference type="Pfam" id="PF00562">
    <property type="entry name" value="RNA_pol_Rpb2_6"/>
    <property type="match status" value="1"/>
</dbReference>
<dbReference type="InterPro" id="IPR007641">
    <property type="entry name" value="RNA_pol_Rpb2_7"/>
</dbReference>
<dbReference type="Pfam" id="PF04565">
    <property type="entry name" value="RNA_pol_Rpb2_3"/>
    <property type="match status" value="1"/>
</dbReference>
<dbReference type="CDD" id="cd00653">
    <property type="entry name" value="RNA_pol_B_RPB2"/>
    <property type="match status" value="1"/>
</dbReference>
<dbReference type="GO" id="GO:0008270">
    <property type="term" value="F:zinc ion binding"/>
    <property type="evidence" value="ECO:0007669"/>
    <property type="project" value="UniProtKB-KW"/>
</dbReference>
<dbReference type="Gene3D" id="3.90.1110.10">
    <property type="entry name" value="RNA polymerase Rpb2, domain 2"/>
    <property type="match status" value="1"/>
</dbReference>
<dbReference type="FunFam" id="2.40.270.10:FF:000011">
    <property type="entry name" value="DNA-directed RNA polymerase subunit beta"/>
    <property type="match status" value="1"/>
</dbReference>
<evidence type="ECO:0000259" key="17">
    <source>
        <dbReference type="Pfam" id="PF04561"/>
    </source>
</evidence>
<organism evidence="21 22">
    <name type="scientific">Diploptera punctata</name>
    <name type="common">Pacific beetle cockroach</name>
    <dbReference type="NCBI Taxonomy" id="6984"/>
    <lineage>
        <taxon>Eukaryota</taxon>
        <taxon>Metazoa</taxon>
        <taxon>Ecdysozoa</taxon>
        <taxon>Arthropoda</taxon>
        <taxon>Hexapoda</taxon>
        <taxon>Insecta</taxon>
        <taxon>Pterygota</taxon>
        <taxon>Neoptera</taxon>
        <taxon>Polyneoptera</taxon>
        <taxon>Dictyoptera</taxon>
        <taxon>Blattodea</taxon>
        <taxon>Blaberoidea</taxon>
        <taxon>Blaberidae</taxon>
        <taxon>Diplopterinae</taxon>
        <taxon>Diploptera</taxon>
    </lineage>
</organism>
<feature type="domain" description="RNA polymerase Rpb2" evidence="16">
    <location>
        <begin position="1031"/>
        <end position="1130"/>
    </location>
</feature>
<dbReference type="Pfam" id="PF04561">
    <property type="entry name" value="RNA_pol_Rpb2_2"/>
    <property type="match status" value="1"/>
</dbReference>
<dbReference type="InterPro" id="IPR037034">
    <property type="entry name" value="RNA_pol_Rpb2_2_sf"/>
</dbReference>
<evidence type="ECO:0000256" key="2">
    <source>
        <dbReference type="ARBA" id="ARBA00006835"/>
    </source>
</evidence>
<comment type="caution">
    <text evidence="21">The sequence shown here is derived from an EMBL/GenBank/DDBJ whole genome shotgun (WGS) entry which is preliminary data.</text>
</comment>
<dbReference type="Proteomes" id="UP001233999">
    <property type="component" value="Unassembled WGS sequence"/>
</dbReference>
<sequence>MIDLDLDNFDGLLSLTNLTHNYRNIPEKPNEILQKLGGPHVESFNYLLREGLQKAVEDLVPMEFSLPNANKSRVSIKVLNARLCKPDVHGPYIFKSTKLYPKECKERAATYKGLLKVKVSLEIDGVNHGIVEKDLGRIPIVVKESDICHLANLSPRQLVEVGEHEEEWGGYFIVRGHERLIRMLHVTRRNYPITLQRPAWKQRGTMFSDIGVMIRCVKEDQTCTNNVLHFVNNGGAKLMFSYQRTMYYVPIMLILKCLLDVPDVYILKEAMARHEDDAYFKGCLMNMLRQVHEDGIHTHLEAKQYIGKIFRVRLNFIPDWKTDVEVCDFLIQRCLAIHLDNNEDKFNLYIMMLQKLFMSVENKCCVEGADAVMMHELLLGGHLYLQLLKEKIQTWLYMLKVIILKKANMRPNFALTPGEFTQALRRSGTLEAPLESFISTGNLMSHSTLGLMQDKGLTIVCENINRLRYMSHFRSVHRGSFFQEMRSSEPRQLLPDAWGFICPVHTPDGSPCGLLNHLTKFCEITTVSDAKLVANIPLVLMALGMIPLNGVKIVLNHNKYYIVMLDGRVLGHVMKSEAARFVDKLRVLKIAGQRVPKMLEIVLVPLGRKCGQFPGLFLFTGAGRMMRPVINRALKKIEYIGTFEQVYLDICIYPEEAYKVTTHQEISDTAFLSNLASLIPLPDCNQSPRNMYQCQMGKQTMGTPLHTWQTQAETKVYRLQTPMSPLFRPAYHDLIGLDEFPMGTNAIIAVISYTGYDMEDAMIINKSSFERGFGHGCVYKSEFIELKSKKSYFERDPNNSEMEKYLDTDGLPYVGRLLKTGQPLCCFYDDEKSKYCFKKWQSNEDAYVDNVRLCGGIEGKECMKVCIVVRVPRNPSVGDKFASRAGQKGICSYLWPAEDLPFTEIGLVPDIVFNPHSFPSRMTIAMMIELMAGKSAAIHGLAYDATPFRFSEKDTAIDYFGKMLEIGGYNYFGTEKMYSGTDGQELKADVFFGIVHYQRLRHMVTDKWQVRSTGPMDNITHQPVKGRRRGGGVRVGEMERDSFLSHGASFLIQDRIINSSDKVTMLICATCRSILTPVILAQQLENLLNDLNCCHVCKGNGKLQEVEVPYIFRLMASQLISVNITVKLKLENK</sequence>
<dbReference type="GO" id="GO:0006351">
    <property type="term" value="P:DNA-templated transcription"/>
    <property type="evidence" value="ECO:0007669"/>
    <property type="project" value="InterPro"/>
</dbReference>
<proteinExistence type="inferred from homology"/>
<evidence type="ECO:0000259" key="18">
    <source>
        <dbReference type="Pfam" id="PF04563"/>
    </source>
</evidence>
<evidence type="ECO:0000256" key="6">
    <source>
        <dbReference type="ARBA" id="ARBA00022695"/>
    </source>
</evidence>
<evidence type="ECO:0000259" key="15">
    <source>
        <dbReference type="Pfam" id="PF00562"/>
    </source>
</evidence>
<feature type="domain" description="DNA-directed RNA polymerase I subunit RPA2" evidence="20">
    <location>
        <begin position="570"/>
        <end position="627"/>
    </location>
</feature>
<dbReference type="Gene3D" id="2.40.270.10">
    <property type="entry name" value="DNA-directed RNA polymerase, subunit 2, domain 6"/>
    <property type="match status" value="1"/>
</dbReference>
<keyword evidence="4 14" id="KW-0240">DNA-directed RNA polymerase</keyword>
<comment type="function">
    <text evidence="14">DNA-dependent RNA polymerase catalyzes the transcription of DNA into RNA using the four ribonucleoside triphosphates as substrates.</text>
</comment>
<dbReference type="GO" id="GO:0000428">
    <property type="term" value="C:DNA-directed RNA polymerase complex"/>
    <property type="evidence" value="ECO:0007669"/>
    <property type="project" value="UniProtKB-KW"/>
</dbReference>
<dbReference type="InterPro" id="IPR014724">
    <property type="entry name" value="RNA_pol_RPB2_OB-fold"/>
</dbReference>
<dbReference type="SUPFAM" id="SSF64484">
    <property type="entry name" value="beta and beta-prime subunits of DNA dependent RNA-polymerase"/>
    <property type="match status" value="1"/>
</dbReference>
<evidence type="ECO:0000256" key="13">
    <source>
        <dbReference type="RuleBase" id="RU000434"/>
    </source>
</evidence>
<evidence type="ECO:0000256" key="10">
    <source>
        <dbReference type="ARBA" id="ARBA00023163"/>
    </source>
</evidence>
<evidence type="ECO:0000256" key="4">
    <source>
        <dbReference type="ARBA" id="ARBA00022478"/>
    </source>
</evidence>
<keyword evidence="10 14" id="KW-0804">Transcription</keyword>
<evidence type="ECO:0000256" key="12">
    <source>
        <dbReference type="ARBA" id="ARBA00047768"/>
    </source>
</evidence>
<name>A0AAD8EFU4_DIPPU</name>